<dbReference type="InterPro" id="IPR027417">
    <property type="entry name" value="P-loop_NTPase"/>
</dbReference>
<dbReference type="InterPro" id="IPR050221">
    <property type="entry name" value="26S_Proteasome_ATPase"/>
</dbReference>
<accession>A0A1H1ZUX0</accession>
<gene>
    <name evidence="5" type="ORF">SAMN05444158_5689</name>
</gene>
<dbReference type="InterPro" id="IPR014719">
    <property type="entry name" value="Ribosomal_bL12_C/ClpS-like"/>
</dbReference>
<keyword evidence="3" id="KW-0067">ATP-binding</keyword>
<dbReference type="InterPro" id="IPR003769">
    <property type="entry name" value="ClpS_core"/>
</dbReference>
<keyword evidence="5" id="KW-0645">Protease</keyword>
<sequence length="622" mass="67814">MPVSAPPCGRPSQPHTLGLLLFSFRSSLNLTTQSDTQKSQAGHHPMHDVHAETGHCQIIFHNDDDTPEEFVAALLHSVFKKSVVEAIKFTETIDAKGKAICGIYPQDVARELLEAARQRILASGHSLLITSEAVAKNGHCKVCGALCSANRLSLNGMAMLICDDCMYEVTRKLPELTRNKQFDYAFEALAWHFAGIPRDQLTATSRQFPGHMRADVQVAVDRLFSASSIRFFGIHEPHRYETLTLAGLTRDDRNAPAIAPAQYHKVDIGESAPVKCLHNGLWLCQTDGLRYAVVLSSHREYGYEAGTRIEIAVPAGADGAEFVQRCFSELESAVNAARSYRGKILSLDTDSDYRGRSKGVTVHKLPSVQREDVILPDATLKLLDRNVLSFVGSRAKLRALGQSTRKGILLYGPPGTGKTHTIRYLASNLPGHTTLIITAAQVTLLAQYMNLARLLQPAMVVIEDVDLIARDRNQMGPCEESLLNGLLNQMDGLKEDADILFILTTNRPEQLESALASRPGRIDQAIEVPLPNDIGRKKLVQLYGTGLPLGDAVVDEAAQRTKGVSAAFIKELMRRIAQASIARDGGTTVEPSDISEALDDMLFAGGALNVKLLGGAQQMIDG</sequence>
<proteinExistence type="inferred from homology"/>
<dbReference type="CDD" id="cd19481">
    <property type="entry name" value="RecA-like_protease"/>
    <property type="match status" value="1"/>
</dbReference>
<keyword evidence="6" id="KW-1185">Reference proteome</keyword>
<dbReference type="SMART" id="SM00382">
    <property type="entry name" value="AAA"/>
    <property type="match status" value="1"/>
</dbReference>
<dbReference type="GO" id="GO:0008233">
    <property type="term" value="F:peptidase activity"/>
    <property type="evidence" value="ECO:0007669"/>
    <property type="project" value="UniProtKB-KW"/>
</dbReference>
<dbReference type="Proteomes" id="UP000243904">
    <property type="component" value="Chromosome I"/>
</dbReference>
<reference evidence="6" key="1">
    <citation type="submission" date="2016-10" db="EMBL/GenBank/DDBJ databases">
        <authorList>
            <person name="Varghese N."/>
            <person name="Submissions S."/>
        </authorList>
    </citation>
    <scope>NUCLEOTIDE SEQUENCE [LARGE SCALE GENOMIC DNA]</scope>
    <source>
        <strain evidence="6">GAS369</strain>
    </source>
</reference>
<evidence type="ECO:0000256" key="2">
    <source>
        <dbReference type="ARBA" id="ARBA00022741"/>
    </source>
</evidence>
<organism evidence="5 6">
    <name type="scientific">Bradyrhizobium canariense</name>
    <dbReference type="NCBI Taxonomy" id="255045"/>
    <lineage>
        <taxon>Bacteria</taxon>
        <taxon>Pseudomonadati</taxon>
        <taxon>Pseudomonadota</taxon>
        <taxon>Alphaproteobacteria</taxon>
        <taxon>Hyphomicrobiales</taxon>
        <taxon>Nitrobacteraceae</taxon>
        <taxon>Bradyrhizobium</taxon>
    </lineage>
</organism>
<dbReference type="InterPro" id="IPR003593">
    <property type="entry name" value="AAA+_ATPase"/>
</dbReference>
<dbReference type="GO" id="GO:0016887">
    <property type="term" value="F:ATP hydrolysis activity"/>
    <property type="evidence" value="ECO:0007669"/>
    <property type="project" value="InterPro"/>
</dbReference>
<comment type="similarity">
    <text evidence="1">Belongs to the AAA ATPase family.</text>
</comment>
<dbReference type="Gene3D" id="1.10.8.60">
    <property type="match status" value="1"/>
</dbReference>
<evidence type="ECO:0000313" key="5">
    <source>
        <dbReference type="EMBL" id="SDT37524.1"/>
    </source>
</evidence>
<dbReference type="Gene3D" id="3.30.1390.10">
    <property type="match status" value="1"/>
</dbReference>
<dbReference type="Pfam" id="PF02617">
    <property type="entry name" value="ClpS"/>
    <property type="match status" value="1"/>
</dbReference>
<dbReference type="GO" id="GO:0005524">
    <property type="term" value="F:ATP binding"/>
    <property type="evidence" value="ECO:0007669"/>
    <property type="project" value="UniProtKB-KW"/>
</dbReference>
<evidence type="ECO:0000256" key="3">
    <source>
        <dbReference type="ARBA" id="ARBA00022840"/>
    </source>
</evidence>
<keyword evidence="2" id="KW-0547">Nucleotide-binding</keyword>
<keyword evidence="5" id="KW-0378">Hydrolase</keyword>
<dbReference type="SUPFAM" id="SSF54736">
    <property type="entry name" value="ClpS-like"/>
    <property type="match status" value="1"/>
</dbReference>
<dbReference type="InterPro" id="IPR003959">
    <property type="entry name" value="ATPase_AAA_core"/>
</dbReference>
<evidence type="ECO:0000313" key="6">
    <source>
        <dbReference type="Proteomes" id="UP000243904"/>
    </source>
</evidence>
<dbReference type="AlphaFoldDB" id="A0A1H1ZUX0"/>
<dbReference type="EMBL" id="LT629750">
    <property type="protein sequence ID" value="SDT37524.1"/>
    <property type="molecule type" value="Genomic_DNA"/>
</dbReference>
<dbReference type="SUPFAM" id="SSF52540">
    <property type="entry name" value="P-loop containing nucleoside triphosphate hydrolases"/>
    <property type="match status" value="1"/>
</dbReference>
<evidence type="ECO:0000259" key="4">
    <source>
        <dbReference type="SMART" id="SM00382"/>
    </source>
</evidence>
<protein>
    <submittedName>
        <fullName evidence="5">ATP-dependent Clp protease adaptor protein ClpS</fullName>
    </submittedName>
</protein>
<dbReference type="PANTHER" id="PTHR23073">
    <property type="entry name" value="26S PROTEASOME REGULATORY SUBUNIT"/>
    <property type="match status" value="1"/>
</dbReference>
<evidence type="ECO:0000256" key="1">
    <source>
        <dbReference type="ARBA" id="ARBA00006914"/>
    </source>
</evidence>
<dbReference type="Pfam" id="PF00004">
    <property type="entry name" value="AAA"/>
    <property type="match status" value="1"/>
</dbReference>
<dbReference type="GO" id="GO:0006508">
    <property type="term" value="P:proteolysis"/>
    <property type="evidence" value="ECO:0007669"/>
    <property type="project" value="UniProtKB-KW"/>
</dbReference>
<name>A0A1H1ZUX0_9BRAD</name>
<dbReference type="Gene3D" id="3.40.50.300">
    <property type="entry name" value="P-loop containing nucleotide triphosphate hydrolases"/>
    <property type="match status" value="1"/>
</dbReference>
<dbReference type="GO" id="GO:0030163">
    <property type="term" value="P:protein catabolic process"/>
    <property type="evidence" value="ECO:0007669"/>
    <property type="project" value="InterPro"/>
</dbReference>
<feature type="domain" description="AAA+ ATPase" evidence="4">
    <location>
        <begin position="404"/>
        <end position="532"/>
    </location>
</feature>